<dbReference type="Gene3D" id="3.40.50.360">
    <property type="match status" value="1"/>
</dbReference>
<dbReference type="Proteomes" id="UP000002218">
    <property type="component" value="Chromosome"/>
</dbReference>
<evidence type="ECO:0000259" key="4">
    <source>
        <dbReference type="Pfam" id="PF03358"/>
    </source>
</evidence>
<proteinExistence type="predicted"/>
<dbReference type="InterPro" id="IPR029039">
    <property type="entry name" value="Flavoprotein-like_sf"/>
</dbReference>
<dbReference type="InterPro" id="IPR005025">
    <property type="entry name" value="FMN_Rdtase-like_dom"/>
</dbReference>
<dbReference type="STRING" id="479431.Namu_4580"/>
<evidence type="ECO:0000256" key="2">
    <source>
        <dbReference type="ARBA" id="ARBA00022643"/>
    </source>
</evidence>
<dbReference type="OrthoDB" id="1643408at2"/>
<dbReference type="RefSeq" id="WP_015749674.1">
    <property type="nucleotide sequence ID" value="NC_013235.1"/>
</dbReference>
<keyword evidence="2" id="KW-0288">FMN</keyword>
<evidence type="ECO:0000313" key="5">
    <source>
        <dbReference type="EMBL" id="ACV80859.1"/>
    </source>
</evidence>
<sequence length="252" mass="26305">MSTVTVAVVSAGLSEPSSTKLLADRLAQAVRRDGARRGLRIEMVDVPLRALARPIADAMVTGFAPAALQTALDAVQGADALIAVTPVFSASYSGLFKSFFDVADPQGFTGKPVVLAATGGSARHSLVLDHALRPLFAYLKAEPVATGVFAATADFGADPESGASLDRRVEQAGAQLVRALAGAAEARVLPTPALPALVDVSLDPEDELAADAVARAARVHLGPEPSLVEARRRRDADPFDNLIPFEQLLHRT</sequence>
<dbReference type="InterPro" id="IPR023932">
    <property type="entry name" value="CE1759_FMN_reduct"/>
</dbReference>
<reference evidence="6" key="1">
    <citation type="submission" date="2009-09" db="EMBL/GenBank/DDBJ databases">
        <title>The complete genome of Nakamurella multipartita DSM 44233.</title>
        <authorList>
            <consortium name="US DOE Joint Genome Institute (JGI-PGF)"/>
            <person name="Lucas S."/>
            <person name="Copeland A."/>
            <person name="Lapidus A."/>
            <person name="Glavina del Rio T."/>
            <person name="Dalin E."/>
            <person name="Tice H."/>
            <person name="Bruce D."/>
            <person name="Goodwin L."/>
            <person name="Pitluck S."/>
            <person name="Kyrpides N."/>
            <person name="Mavromatis K."/>
            <person name="Ivanova N."/>
            <person name="Ovchinnikova G."/>
            <person name="Sims D."/>
            <person name="Meincke L."/>
            <person name="Brettin T."/>
            <person name="Detter J.C."/>
            <person name="Han C."/>
            <person name="Larimer F."/>
            <person name="Land M."/>
            <person name="Hauser L."/>
            <person name="Markowitz V."/>
            <person name="Cheng J.-F."/>
            <person name="Hugenholtz P."/>
            <person name="Woyke T."/>
            <person name="Wu D."/>
            <person name="Klenk H.-P."/>
            <person name="Eisen J.A."/>
        </authorList>
    </citation>
    <scope>NUCLEOTIDE SEQUENCE [LARGE SCALE GENOMIC DNA]</scope>
    <source>
        <strain evidence="6">ATCC 700099 / DSM 44233 / CIP 104796 / JCM 9543 / NBRC 105858 / Y-104</strain>
    </source>
</reference>
<evidence type="ECO:0000313" key="6">
    <source>
        <dbReference type="Proteomes" id="UP000002218"/>
    </source>
</evidence>
<keyword evidence="6" id="KW-1185">Reference proteome</keyword>
<evidence type="ECO:0000256" key="1">
    <source>
        <dbReference type="ARBA" id="ARBA00022630"/>
    </source>
</evidence>
<accession>C8X6W1</accession>
<dbReference type="HOGENOM" id="CLU_055322_3_1_11"/>
<dbReference type="NCBIfam" id="TIGR04037">
    <property type="entry name" value="LLM_duo_CE1759"/>
    <property type="match status" value="1"/>
</dbReference>
<feature type="domain" description="NADPH-dependent FMN reductase-like" evidence="4">
    <location>
        <begin position="5"/>
        <end position="152"/>
    </location>
</feature>
<keyword evidence="3" id="KW-0560">Oxidoreductase</keyword>
<name>C8X6W1_NAKMY</name>
<organism evidence="5 6">
    <name type="scientific">Nakamurella multipartita (strain ATCC 700099 / DSM 44233 / CIP 104796 / JCM 9543 / NBRC 105858 / Y-104)</name>
    <name type="common">Microsphaera multipartita</name>
    <dbReference type="NCBI Taxonomy" id="479431"/>
    <lineage>
        <taxon>Bacteria</taxon>
        <taxon>Bacillati</taxon>
        <taxon>Actinomycetota</taxon>
        <taxon>Actinomycetes</taxon>
        <taxon>Nakamurellales</taxon>
        <taxon>Nakamurellaceae</taxon>
        <taxon>Nakamurella</taxon>
    </lineage>
</organism>
<dbReference type="PANTHER" id="PTHR43408:SF2">
    <property type="entry name" value="FMN REDUCTASE (NADPH)"/>
    <property type="match status" value="1"/>
</dbReference>
<evidence type="ECO:0000256" key="3">
    <source>
        <dbReference type="ARBA" id="ARBA00023002"/>
    </source>
</evidence>
<dbReference type="KEGG" id="nml:Namu_4580"/>
<protein>
    <submittedName>
        <fullName evidence="5">NADPH-dependent FMN reductase</fullName>
    </submittedName>
</protein>
<dbReference type="PANTHER" id="PTHR43408">
    <property type="entry name" value="FMN REDUCTASE (NADPH)"/>
    <property type="match status" value="1"/>
</dbReference>
<dbReference type="InterPro" id="IPR051814">
    <property type="entry name" value="NAD(P)H-dep_FMN_reductase"/>
</dbReference>
<dbReference type="InParanoid" id="C8X6W1"/>
<keyword evidence="1" id="KW-0285">Flavoprotein</keyword>
<reference evidence="5 6" key="2">
    <citation type="journal article" date="2010" name="Stand. Genomic Sci.">
        <title>Complete genome sequence of Nakamurella multipartita type strain (Y-104).</title>
        <authorList>
            <person name="Tice H."/>
            <person name="Mayilraj S."/>
            <person name="Sims D."/>
            <person name="Lapidus A."/>
            <person name="Nolan M."/>
            <person name="Lucas S."/>
            <person name="Glavina Del Rio T."/>
            <person name="Copeland A."/>
            <person name="Cheng J.F."/>
            <person name="Meincke L."/>
            <person name="Bruce D."/>
            <person name="Goodwin L."/>
            <person name="Pitluck S."/>
            <person name="Ivanova N."/>
            <person name="Mavromatis K."/>
            <person name="Ovchinnikova G."/>
            <person name="Pati A."/>
            <person name="Chen A."/>
            <person name="Palaniappan K."/>
            <person name="Land M."/>
            <person name="Hauser L."/>
            <person name="Chang Y.J."/>
            <person name="Jeffries C.D."/>
            <person name="Detter J.C."/>
            <person name="Brettin T."/>
            <person name="Rohde M."/>
            <person name="Goker M."/>
            <person name="Bristow J."/>
            <person name="Eisen J.A."/>
            <person name="Markowitz V."/>
            <person name="Hugenholtz P."/>
            <person name="Kyrpides N.C."/>
            <person name="Klenk H.P."/>
            <person name="Chen F."/>
        </authorList>
    </citation>
    <scope>NUCLEOTIDE SEQUENCE [LARGE SCALE GENOMIC DNA]</scope>
    <source>
        <strain evidence="6">ATCC 700099 / DSM 44233 / CIP 104796 / JCM 9543 / NBRC 105858 / Y-104</strain>
    </source>
</reference>
<gene>
    <name evidence="5" type="ordered locus">Namu_4580</name>
</gene>
<dbReference type="EMBL" id="CP001737">
    <property type="protein sequence ID" value="ACV80859.1"/>
    <property type="molecule type" value="Genomic_DNA"/>
</dbReference>
<dbReference type="Pfam" id="PF03358">
    <property type="entry name" value="FMN_red"/>
    <property type="match status" value="1"/>
</dbReference>
<dbReference type="AlphaFoldDB" id="C8X6W1"/>
<dbReference type="GO" id="GO:0016491">
    <property type="term" value="F:oxidoreductase activity"/>
    <property type="evidence" value="ECO:0007669"/>
    <property type="project" value="UniProtKB-KW"/>
</dbReference>
<dbReference type="SUPFAM" id="SSF52218">
    <property type="entry name" value="Flavoproteins"/>
    <property type="match status" value="1"/>
</dbReference>
<dbReference type="eggNOG" id="COG0431">
    <property type="taxonomic scope" value="Bacteria"/>
</dbReference>